<accession>A0A9W9C0X9</accession>
<evidence type="ECO:0000256" key="1">
    <source>
        <dbReference type="SAM" id="MobiDB-lite"/>
    </source>
</evidence>
<gene>
    <name evidence="2" type="ORF">N0V87_004072</name>
</gene>
<feature type="region of interest" description="Disordered" evidence="1">
    <location>
        <begin position="635"/>
        <end position="656"/>
    </location>
</feature>
<evidence type="ECO:0000313" key="3">
    <source>
        <dbReference type="Proteomes" id="UP001140562"/>
    </source>
</evidence>
<keyword evidence="3" id="KW-1185">Reference proteome</keyword>
<name>A0A9W9C0X9_9PLEO</name>
<dbReference type="AlphaFoldDB" id="A0A9W9C0X9"/>
<dbReference type="EMBL" id="JAPEUV010000031">
    <property type="protein sequence ID" value="KAJ4338304.1"/>
    <property type="molecule type" value="Genomic_DNA"/>
</dbReference>
<dbReference type="InterPro" id="IPR027417">
    <property type="entry name" value="P-loop_NTPase"/>
</dbReference>
<comment type="caution">
    <text evidence="2">The sequence shown here is derived from an EMBL/GenBank/DDBJ whole genome shotgun (WGS) entry which is preliminary data.</text>
</comment>
<proteinExistence type="predicted"/>
<dbReference type="PANTHER" id="PTHR36681:SF3">
    <property type="entry name" value="NUCLEAR GTPASE, GERMINAL CENTER-ASSOCIATED, TANDEM DUPLICATE 3"/>
    <property type="match status" value="1"/>
</dbReference>
<dbReference type="PANTHER" id="PTHR36681">
    <property type="entry name" value="NUCLEAR GTPASE, GERMINAL CENTER-ASSOCIATED, TANDEM DUPLICATE 3"/>
    <property type="match status" value="1"/>
</dbReference>
<sequence>MEGGASGTAIKLANDQKDLLKQLKPFLTKVKGITCLWPLVDHVTVKFDNELLQSGIEIIDLPGWGDSNLSRVRHAEEIKDSVDVELILADIIRISSDDKVINTARAAVAHHGPANMKVITTKIDAFSGNQLSQCSEGRYDVIKGFMEDAEHQEAQLDDDEDDETLKQKNLIDKYKSYLERLLKQTKLQGRKAQDIPETLHTSAADYMEWIKPARINFKNQPSLPVEITGVPAVRQFLYSLPAEQNIMDYEHHINTVLPNFVEKTRYTVNDSERNGGFETIARDFDVIFKAFMARFLLQAKSSFQKASDGSVSRIQTDVACMKDQVTELFLEEWNELKAAAFNRILKNRGTVPQGASKARGLENGANWNKDLANILAPSFHKWASTYAEHMTPMKPAFAYAFDQLHQKVLRMMCSCAANLPTVEKAKKKWTPFHLKVQAKLIGLMEAVARVQAERLEWATMAYDRENNLVAEITDDIYTEVFHTLPALKALNPKAKRQYKQYVEPKLKFQKRKLSEMFLHGDRHFIDIVINHFQGEFDKKMRSTLGEHFTGIEKMSEDFSKSLSDLKPINYILTADGEAIRADVGERIPELQQKVKQLQALLPARASQVDSSIEIDDIDVKEDDDNLALIFKTMAKRKKAEDPTGRRQSKRTKQEPL</sequence>
<dbReference type="Gene3D" id="3.40.50.300">
    <property type="entry name" value="P-loop containing nucleotide triphosphate hydrolases"/>
    <property type="match status" value="1"/>
</dbReference>
<reference evidence="2" key="1">
    <citation type="submission" date="2022-10" db="EMBL/GenBank/DDBJ databases">
        <title>Tapping the CABI collections for fungal endophytes: first genome assemblies for Collariella, Neodidymelliopsis, Ascochyta clinopodiicola, Didymella pomorum, Didymosphaeria variabile, Neocosmospora piperis and Neocucurbitaria cava.</title>
        <authorList>
            <person name="Hill R."/>
        </authorList>
    </citation>
    <scope>NUCLEOTIDE SEQUENCE</scope>
    <source>
        <strain evidence="2">IMI 360193</strain>
    </source>
</reference>
<organism evidence="2 3">
    <name type="scientific">Didymella glomerata</name>
    <dbReference type="NCBI Taxonomy" id="749621"/>
    <lineage>
        <taxon>Eukaryota</taxon>
        <taxon>Fungi</taxon>
        <taxon>Dikarya</taxon>
        <taxon>Ascomycota</taxon>
        <taxon>Pezizomycotina</taxon>
        <taxon>Dothideomycetes</taxon>
        <taxon>Pleosporomycetidae</taxon>
        <taxon>Pleosporales</taxon>
        <taxon>Pleosporineae</taxon>
        <taxon>Didymellaceae</taxon>
        <taxon>Didymella</taxon>
    </lineage>
</organism>
<dbReference type="OrthoDB" id="3598281at2759"/>
<protein>
    <submittedName>
        <fullName evidence="2">Uncharacterized protein</fullName>
    </submittedName>
</protein>
<evidence type="ECO:0000313" key="2">
    <source>
        <dbReference type="EMBL" id="KAJ4338304.1"/>
    </source>
</evidence>
<dbReference type="Proteomes" id="UP001140562">
    <property type="component" value="Unassembled WGS sequence"/>
</dbReference>